<keyword evidence="10" id="KW-0812">Transmembrane</keyword>
<name>A0A5S5D4D1_9ACTN</name>
<dbReference type="InterPro" id="IPR003594">
    <property type="entry name" value="HATPase_dom"/>
</dbReference>
<evidence type="ECO:0000256" key="5">
    <source>
        <dbReference type="ARBA" id="ARBA00022741"/>
    </source>
</evidence>
<dbReference type="GO" id="GO:0005524">
    <property type="term" value="F:ATP binding"/>
    <property type="evidence" value="ECO:0007669"/>
    <property type="project" value="UniProtKB-KW"/>
</dbReference>
<evidence type="ECO:0000259" key="12">
    <source>
        <dbReference type="Pfam" id="PF07730"/>
    </source>
</evidence>
<evidence type="ECO:0000313" key="13">
    <source>
        <dbReference type="EMBL" id="TYP90810.1"/>
    </source>
</evidence>
<feature type="transmembrane region" description="Helical" evidence="10">
    <location>
        <begin position="45"/>
        <end position="66"/>
    </location>
</feature>
<keyword evidence="6 13" id="KW-0418">Kinase</keyword>
<comment type="catalytic activity">
    <reaction evidence="1">
        <text>ATP + protein L-histidine = ADP + protein N-phospho-L-histidine.</text>
        <dbReference type="EC" id="2.7.13.3"/>
    </reaction>
</comment>
<evidence type="ECO:0000256" key="8">
    <source>
        <dbReference type="ARBA" id="ARBA00023012"/>
    </source>
</evidence>
<dbReference type="EMBL" id="VNHW01000001">
    <property type="protein sequence ID" value="TYP90810.1"/>
    <property type="molecule type" value="Genomic_DNA"/>
</dbReference>
<dbReference type="InterPro" id="IPR050482">
    <property type="entry name" value="Sensor_HK_TwoCompSys"/>
</dbReference>
<keyword evidence="14" id="KW-1185">Reference proteome</keyword>
<dbReference type="RefSeq" id="WP_166531538.1">
    <property type="nucleotide sequence ID" value="NZ_VNHW01000001.1"/>
</dbReference>
<sequence>MKPTTLRSMSATGASGAWSAVLAAVRPEHQAWSAPWSRLPRASTVVPALFGLYGLVVAIATASAVLNGRGGLLGGVAFLYLLPAVLGLAVAPRRPLDGWLAVTCWLVVLRLLVPAAPEQLPVMETWHWLLWLPVLLLAAWAARGRALLGVALISLAALIACAIVDPLAVDAGSWSTALVWLGAPLVLGSALGARQRARSALVDEQERAEEALARQGALAERARIAREMHDVVAHHMSMIAVRAETAPYRLPDVPPPVRTEFAEVATAARRSLAEMQGLLGVLRSEDGADRAPQPGLGDLEELLRSARAAGAPLEWELDLPEAPAALGLSAYRIVQQGLANAAQHAPGAPVEVRVTGEDGVLRIEVVNGPGTAPSAASGGGNGLPGMRERAALHGGTVDAGPLPDGSFRLAAELPVAGR</sequence>
<dbReference type="PANTHER" id="PTHR24421:SF10">
    <property type="entry name" value="NITRATE_NITRITE SENSOR PROTEIN NARQ"/>
    <property type="match status" value="1"/>
</dbReference>
<keyword evidence="5" id="KW-0547">Nucleotide-binding</keyword>
<dbReference type="GO" id="GO:0016020">
    <property type="term" value="C:membrane"/>
    <property type="evidence" value="ECO:0007669"/>
    <property type="project" value="InterPro"/>
</dbReference>
<feature type="transmembrane region" description="Helical" evidence="10">
    <location>
        <begin position="96"/>
        <end position="113"/>
    </location>
</feature>
<keyword evidence="7" id="KW-0067">ATP-binding</keyword>
<keyword evidence="10" id="KW-1133">Transmembrane helix</keyword>
<dbReference type="PANTHER" id="PTHR24421">
    <property type="entry name" value="NITRATE/NITRITE SENSOR PROTEIN NARX-RELATED"/>
    <property type="match status" value="1"/>
</dbReference>
<evidence type="ECO:0000259" key="11">
    <source>
        <dbReference type="Pfam" id="PF02518"/>
    </source>
</evidence>
<feature type="compositionally biased region" description="Low complexity" evidence="9">
    <location>
        <begin position="367"/>
        <end position="376"/>
    </location>
</feature>
<dbReference type="GO" id="GO:0046983">
    <property type="term" value="F:protein dimerization activity"/>
    <property type="evidence" value="ECO:0007669"/>
    <property type="project" value="InterPro"/>
</dbReference>
<comment type="caution">
    <text evidence="13">The sequence shown here is derived from an EMBL/GenBank/DDBJ whole genome shotgun (WGS) entry which is preliminary data.</text>
</comment>
<keyword evidence="10" id="KW-0472">Membrane</keyword>
<dbReference type="EC" id="2.7.13.3" evidence="2"/>
<reference evidence="13 14" key="1">
    <citation type="submission" date="2019-07" db="EMBL/GenBank/DDBJ databases">
        <title>Genomic Encyclopedia of Archaeal and Bacterial Type Strains, Phase II (KMG-II): from individual species to whole genera.</title>
        <authorList>
            <person name="Goeker M."/>
        </authorList>
    </citation>
    <scope>NUCLEOTIDE SEQUENCE [LARGE SCALE GENOMIC DNA]</scope>
    <source>
        <strain evidence="13 14">DSM 46842</strain>
    </source>
</reference>
<gene>
    <name evidence="13" type="ORF">BD833_101529</name>
</gene>
<protein>
    <recommendedName>
        <fullName evidence="2">histidine kinase</fullName>
        <ecNumber evidence="2">2.7.13.3</ecNumber>
    </recommendedName>
</protein>
<keyword evidence="3" id="KW-0597">Phosphoprotein</keyword>
<organism evidence="13 14">
    <name type="scientific">Blastococcus xanthinilyticus</name>
    <dbReference type="NCBI Taxonomy" id="1564164"/>
    <lineage>
        <taxon>Bacteria</taxon>
        <taxon>Bacillati</taxon>
        <taxon>Actinomycetota</taxon>
        <taxon>Actinomycetes</taxon>
        <taxon>Geodermatophilales</taxon>
        <taxon>Geodermatophilaceae</taxon>
        <taxon>Blastococcus</taxon>
    </lineage>
</organism>
<dbReference type="AlphaFoldDB" id="A0A5S5D4D1"/>
<evidence type="ECO:0000256" key="3">
    <source>
        <dbReference type="ARBA" id="ARBA00022553"/>
    </source>
</evidence>
<feature type="domain" description="Signal transduction histidine kinase subgroup 3 dimerisation and phosphoacceptor" evidence="12">
    <location>
        <begin position="220"/>
        <end position="285"/>
    </location>
</feature>
<evidence type="ECO:0000256" key="9">
    <source>
        <dbReference type="SAM" id="MobiDB-lite"/>
    </source>
</evidence>
<feature type="domain" description="Histidine kinase/HSP90-like ATPase" evidence="11">
    <location>
        <begin position="330"/>
        <end position="415"/>
    </location>
</feature>
<feature type="transmembrane region" description="Helical" evidence="10">
    <location>
        <begin position="125"/>
        <end position="142"/>
    </location>
</feature>
<dbReference type="Gene3D" id="1.20.5.1930">
    <property type="match status" value="1"/>
</dbReference>
<proteinExistence type="predicted"/>
<evidence type="ECO:0000256" key="7">
    <source>
        <dbReference type="ARBA" id="ARBA00022840"/>
    </source>
</evidence>
<dbReference type="InterPro" id="IPR036890">
    <property type="entry name" value="HATPase_C_sf"/>
</dbReference>
<evidence type="ECO:0000256" key="4">
    <source>
        <dbReference type="ARBA" id="ARBA00022679"/>
    </source>
</evidence>
<evidence type="ECO:0000256" key="6">
    <source>
        <dbReference type="ARBA" id="ARBA00022777"/>
    </source>
</evidence>
<dbReference type="Gene3D" id="3.30.565.10">
    <property type="entry name" value="Histidine kinase-like ATPase, C-terminal domain"/>
    <property type="match status" value="1"/>
</dbReference>
<dbReference type="Pfam" id="PF07730">
    <property type="entry name" value="HisKA_3"/>
    <property type="match status" value="1"/>
</dbReference>
<feature type="transmembrane region" description="Helical" evidence="10">
    <location>
        <begin position="174"/>
        <end position="193"/>
    </location>
</feature>
<feature type="region of interest" description="Disordered" evidence="9">
    <location>
        <begin position="367"/>
        <end position="388"/>
    </location>
</feature>
<dbReference type="GO" id="GO:0000155">
    <property type="term" value="F:phosphorelay sensor kinase activity"/>
    <property type="evidence" value="ECO:0007669"/>
    <property type="project" value="InterPro"/>
</dbReference>
<accession>A0A5S5D4D1</accession>
<feature type="transmembrane region" description="Helical" evidence="10">
    <location>
        <begin position="72"/>
        <end position="91"/>
    </location>
</feature>
<dbReference type="SUPFAM" id="SSF55874">
    <property type="entry name" value="ATPase domain of HSP90 chaperone/DNA topoisomerase II/histidine kinase"/>
    <property type="match status" value="1"/>
</dbReference>
<keyword evidence="8" id="KW-0902">Two-component regulatory system</keyword>
<dbReference type="Proteomes" id="UP000322499">
    <property type="component" value="Unassembled WGS sequence"/>
</dbReference>
<evidence type="ECO:0000256" key="1">
    <source>
        <dbReference type="ARBA" id="ARBA00000085"/>
    </source>
</evidence>
<feature type="transmembrane region" description="Helical" evidence="10">
    <location>
        <begin position="147"/>
        <end position="168"/>
    </location>
</feature>
<evidence type="ECO:0000256" key="2">
    <source>
        <dbReference type="ARBA" id="ARBA00012438"/>
    </source>
</evidence>
<keyword evidence="4" id="KW-0808">Transferase</keyword>
<evidence type="ECO:0000313" key="14">
    <source>
        <dbReference type="Proteomes" id="UP000322499"/>
    </source>
</evidence>
<dbReference type="InterPro" id="IPR011712">
    <property type="entry name" value="Sig_transdc_His_kin_sub3_dim/P"/>
</dbReference>
<dbReference type="Pfam" id="PF02518">
    <property type="entry name" value="HATPase_c"/>
    <property type="match status" value="1"/>
</dbReference>
<evidence type="ECO:0000256" key="10">
    <source>
        <dbReference type="SAM" id="Phobius"/>
    </source>
</evidence>
<dbReference type="CDD" id="cd16917">
    <property type="entry name" value="HATPase_UhpB-NarQ-NarX-like"/>
    <property type="match status" value="1"/>
</dbReference>